<comment type="caution">
    <text evidence="3">The sequence shown here is derived from an EMBL/GenBank/DDBJ whole genome shotgun (WGS) entry which is preliminary data.</text>
</comment>
<feature type="domain" description="THAP9-like helix-turn-helix" evidence="1">
    <location>
        <begin position="1"/>
        <end position="27"/>
    </location>
</feature>
<dbReference type="Pfam" id="PF12017">
    <property type="entry name" value="Tnp_P_element"/>
    <property type="match status" value="1"/>
</dbReference>
<evidence type="ECO:0000259" key="2">
    <source>
        <dbReference type="Pfam" id="PF21787"/>
    </source>
</evidence>
<dbReference type="Proteomes" id="UP001627154">
    <property type="component" value="Unassembled WGS sequence"/>
</dbReference>
<name>A0ABD2WY43_9HYME</name>
<sequence>MHFYSPKGYDYLRSSVNKLLPHPSMLRGIAATINYEPGIFREAFQTVEDFAKNAFSQGKKLYFNLCLDEMLIRKHVSWNSSTQKFEDLIDVGRPTEGQDNEEQAANALVFMLVCINGYFKIPIAYYLINALNGDQKSSLVLEILDECYVHTVDVRNLTFDGASSNMNTVEKLCASIYGNTSTAYFDSEISGKRVYTSLDACHMVKLVGNALLSRSIVDGDGQTISWDFMKKLVKV</sequence>
<evidence type="ECO:0000313" key="3">
    <source>
        <dbReference type="EMBL" id="KAL3397915.1"/>
    </source>
</evidence>
<dbReference type="Pfam" id="PF21787">
    <property type="entry name" value="TNP-like_RNaseH_N"/>
    <property type="match status" value="1"/>
</dbReference>
<evidence type="ECO:0000259" key="1">
    <source>
        <dbReference type="Pfam" id="PF12017"/>
    </source>
</evidence>
<gene>
    <name evidence="3" type="ORF">TKK_008153</name>
</gene>
<accession>A0ABD2WY43</accession>
<organism evidence="3 4">
    <name type="scientific">Trichogramma kaykai</name>
    <dbReference type="NCBI Taxonomy" id="54128"/>
    <lineage>
        <taxon>Eukaryota</taxon>
        <taxon>Metazoa</taxon>
        <taxon>Ecdysozoa</taxon>
        <taxon>Arthropoda</taxon>
        <taxon>Hexapoda</taxon>
        <taxon>Insecta</taxon>
        <taxon>Pterygota</taxon>
        <taxon>Neoptera</taxon>
        <taxon>Endopterygota</taxon>
        <taxon>Hymenoptera</taxon>
        <taxon>Apocrita</taxon>
        <taxon>Proctotrupomorpha</taxon>
        <taxon>Chalcidoidea</taxon>
        <taxon>Trichogrammatidae</taxon>
        <taxon>Trichogramma</taxon>
    </lineage>
</organism>
<keyword evidence="4" id="KW-1185">Reference proteome</keyword>
<dbReference type="InterPro" id="IPR048365">
    <property type="entry name" value="TNP-like_RNaseH_N"/>
</dbReference>
<proteinExistence type="predicted"/>
<reference evidence="3 4" key="1">
    <citation type="journal article" date="2024" name="bioRxiv">
        <title>A reference genome for Trichogramma kaykai: A tiny desert-dwelling parasitoid wasp with competing sex-ratio distorters.</title>
        <authorList>
            <person name="Culotta J."/>
            <person name="Lindsey A.R."/>
        </authorList>
    </citation>
    <scope>NUCLEOTIDE SEQUENCE [LARGE SCALE GENOMIC DNA]</scope>
    <source>
        <strain evidence="3 4">KSX58</strain>
    </source>
</reference>
<dbReference type="AlphaFoldDB" id="A0ABD2WY43"/>
<feature type="domain" description="Transposable element P transposase-like RNase H" evidence="2">
    <location>
        <begin position="36"/>
        <end position="172"/>
    </location>
</feature>
<protein>
    <recommendedName>
        <fullName evidence="5">THAP domain-containing protein 9</fullName>
    </recommendedName>
</protein>
<dbReference type="InterPro" id="IPR021896">
    <property type="entry name" value="THAP9-like_HTH"/>
</dbReference>
<evidence type="ECO:0008006" key="5">
    <source>
        <dbReference type="Google" id="ProtNLM"/>
    </source>
</evidence>
<dbReference type="EMBL" id="JBJJXI010000060">
    <property type="protein sequence ID" value="KAL3397915.1"/>
    <property type="molecule type" value="Genomic_DNA"/>
</dbReference>
<evidence type="ECO:0000313" key="4">
    <source>
        <dbReference type="Proteomes" id="UP001627154"/>
    </source>
</evidence>